<sequence length="600" mass="65683">MTAATWLEVLDETIGASVVHHRPDLAERLRAKRAQLLDPQLRVLVVGEANQGKSQLVNALVGAPVCAVGDDVTTVAPTIIRYAEKPVAARLLHDGTEAAPRRVPILVEDATGVGGEPVTTEVGLPRQLLAAGLVLIDTPAVGSLHQLRAQNTFAALSGADAVVLASDATRELSRTELELLAQVRRFCPTILVALTKIDLAPRWRHVADRNRDQLVRAGIQAPIVPVSSMLRLRAAQHEDTELNTESGFPDLLERLRTDVLAVASAPTSRHNFATTTGTAIAELVGQLSKELAVRADGQESPAVAELRDVQQRMADLRRRSTRWQTLLGDEMADLMADLEYDLRDRTRKILRAVDKAFDESDPAKTWDTFEQWLGENLTEAAETNFTWLVERSWWVADRVAEFFPERREMVPESIFPETRDTDPGDADVPKLDKFKPGQWIFTGLRGSYGGVLMFGLITSLAGLPLLNPISIGAGLALGGKTIGEEGESRLKRRQAAAKAAAQRHVDDFFLRFSKDCKDAARRIQRGLRDHFTELAEEIHQNLADAAAAAQRAAQRDAARRDRRDQELRQALAKLTALHGQIQSIAGALPAASRNSLGISA</sequence>
<evidence type="ECO:0000313" key="3">
    <source>
        <dbReference type="Proteomes" id="UP000295680"/>
    </source>
</evidence>
<protein>
    <submittedName>
        <fullName evidence="2">Dynamin family protein</fullName>
    </submittedName>
</protein>
<dbReference type="AlphaFoldDB" id="A0A4R2IYK1"/>
<reference evidence="2 3" key="1">
    <citation type="submission" date="2019-03" db="EMBL/GenBank/DDBJ databases">
        <title>Genomic Encyclopedia of Type Strains, Phase IV (KMG-IV): sequencing the most valuable type-strain genomes for metagenomic binning, comparative biology and taxonomic classification.</title>
        <authorList>
            <person name="Goeker M."/>
        </authorList>
    </citation>
    <scope>NUCLEOTIDE SEQUENCE [LARGE SCALE GENOMIC DNA]</scope>
    <source>
        <strain evidence="2 3">DSM 45934</strain>
    </source>
</reference>
<dbReference type="InterPro" id="IPR027417">
    <property type="entry name" value="P-loop_NTPase"/>
</dbReference>
<keyword evidence="3" id="KW-1185">Reference proteome</keyword>
<evidence type="ECO:0000259" key="1">
    <source>
        <dbReference type="Pfam" id="PF00350"/>
    </source>
</evidence>
<dbReference type="RefSeq" id="WP_207926854.1">
    <property type="nucleotide sequence ID" value="NZ_SLWS01000016.1"/>
</dbReference>
<organism evidence="2 3">
    <name type="scientific">Actinocrispum wychmicini</name>
    <dbReference type="NCBI Taxonomy" id="1213861"/>
    <lineage>
        <taxon>Bacteria</taxon>
        <taxon>Bacillati</taxon>
        <taxon>Actinomycetota</taxon>
        <taxon>Actinomycetes</taxon>
        <taxon>Pseudonocardiales</taxon>
        <taxon>Pseudonocardiaceae</taxon>
        <taxon>Actinocrispum</taxon>
    </lineage>
</organism>
<dbReference type="InterPro" id="IPR045063">
    <property type="entry name" value="Dynamin_N"/>
</dbReference>
<dbReference type="Gene3D" id="3.40.50.300">
    <property type="entry name" value="P-loop containing nucleotide triphosphate hydrolases"/>
    <property type="match status" value="1"/>
</dbReference>
<feature type="domain" description="Dynamin N-terminal" evidence="1">
    <location>
        <begin position="43"/>
        <end position="182"/>
    </location>
</feature>
<gene>
    <name evidence="2" type="ORF">EV192_11668</name>
</gene>
<dbReference type="Pfam" id="PF00350">
    <property type="entry name" value="Dynamin_N"/>
    <property type="match status" value="1"/>
</dbReference>
<dbReference type="EMBL" id="SLWS01000016">
    <property type="protein sequence ID" value="TCO48015.1"/>
    <property type="molecule type" value="Genomic_DNA"/>
</dbReference>
<name>A0A4R2IYK1_9PSEU</name>
<evidence type="ECO:0000313" key="2">
    <source>
        <dbReference type="EMBL" id="TCO48015.1"/>
    </source>
</evidence>
<dbReference type="PANTHER" id="PTHR43681">
    <property type="entry name" value="TRANSMEMBRANE GTPASE FZO"/>
    <property type="match status" value="1"/>
</dbReference>
<dbReference type="Proteomes" id="UP000295680">
    <property type="component" value="Unassembled WGS sequence"/>
</dbReference>
<dbReference type="InterPro" id="IPR051943">
    <property type="entry name" value="TRAFAC_Dynamin-like_GTPase"/>
</dbReference>
<dbReference type="PANTHER" id="PTHR43681:SF1">
    <property type="entry name" value="SARCALUMENIN"/>
    <property type="match status" value="1"/>
</dbReference>
<proteinExistence type="predicted"/>
<comment type="caution">
    <text evidence="2">The sequence shown here is derived from an EMBL/GenBank/DDBJ whole genome shotgun (WGS) entry which is preliminary data.</text>
</comment>
<dbReference type="SUPFAM" id="SSF52540">
    <property type="entry name" value="P-loop containing nucleoside triphosphate hydrolases"/>
    <property type="match status" value="1"/>
</dbReference>
<accession>A0A4R2IYK1</accession>